<dbReference type="Proteomes" id="UP001597280">
    <property type="component" value="Unassembled WGS sequence"/>
</dbReference>
<proteinExistence type="predicted"/>
<organism evidence="2 3">
    <name type="scientific">Brachybacterium rhamnosum</name>
    <dbReference type="NCBI Taxonomy" id="173361"/>
    <lineage>
        <taxon>Bacteria</taxon>
        <taxon>Bacillati</taxon>
        <taxon>Actinomycetota</taxon>
        <taxon>Actinomycetes</taxon>
        <taxon>Micrococcales</taxon>
        <taxon>Dermabacteraceae</taxon>
        <taxon>Brachybacterium</taxon>
    </lineage>
</organism>
<name>A0ABW4PSC0_9MICO</name>
<evidence type="ECO:0000256" key="1">
    <source>
        <dbReference type="SAM" id="MobiDB-lite"/>
    </source>
</evidence>
<feature type="compositionally biased region" description="Basic residues" evidence="1">
    <location>
        <begin position="40"/>
        <end position="49"/>
    </location>
</feature>
<evidence type="ECO:0000313" key="2">
    <source>
        <dbReference type="EMBL" id="MFD1833666.1"/>
    </source>
</evidence>
<comment type="caution">
    <text evidence="2">The sequence shown here is derived from an EMBL/GenBank/DDBJ whole genome shotgun (WGS) entry which is preliminary data.</text>
</comment>
<dbReference type="RefSeq" id="WP_168198113.1">
    <property type="nucleotide sequence ID" value="NZ_BAAAIS010000001.1"/>
</dbReference>
<evidence type="ECO:0000313" key="3">
    <source>
        <dbReference type="Proteomes" id="UP001597280"/>
    </source>
</evidence>
<reference evidence="3" key="1">
    <citation type="journal article" date="2019" name="Int. J. Syst. Evol. Microbiol.">
        <title>The Global Catalogue of Microorganisms (GCM) 10K type strain sequencing project: providing services to taxonomists for standard genome sequencing and annotation.</title>
        <authorList>
            <consortium name="The Broad Institute Genomics Platform"/>
            <consortium name="The Broad Institute Genome Sequencing Center for Infectious Disease"/>
            <person name="Wu L."/>
            <person name="Ma J."/>
        </authorList>
    </citation>
    <scope>NUCLEOTIDE SEQUENCE [LARGE SCALE GENOMIC DNA]</scope>
    <source>
        <strain evidence="3">JCM 11650</strain>
    </source>
</reference>
<feature type="region of interest" description="Disordered" evidence="1">
    <location>
        <begin position="34"/>
        <end position="57"/>
    </location>
</feature>
<sequence length="57" mass="5970">MTAASPMVILLLLVAIGVAVAFVGIATGRFGGGIALPPRPPRRSRRARRTTSGQDLR</sequence>
<protein>
    <submittedName>
        <fullName evidence="2">Uncharacterized protein</fullName>
    </submittedName>
</protein>
<keyword evidence="3" id="KW-1185">Reference proteome</keyword>
<dbReference type="EMBL" id="JBHUFL010000001">
    <property type="protein sequence ID" value="MFD1833666.1"/>
    <property type="molecule type" value="Genomic_DNA"/>
</dbReference>
<accession>A0ABW4PSC0</accession>
<gene>
    <name evidence="2" type="ORF">ACFSDA_01140</name>
</gene>